<dbReference type="AlphaFoldDB" id="A0A1Q9E6K6"/>
<evidence type="ECO:0000313" key="7">
    <source>
        <dbReference type="Proteomes" id="UP000186817"/>
    </source>
</evidence>
<dbReference type="CDD" id="cd10527">
    <property type="entry name" value="SET_LSMT"/>
    <property type="match status" value="1"/>
</dbReference>
<feature type="compositionally biased region" description="Basic residues" evidence="4">
    <location>
        <begin position="738"/>
        <end position="751"/>
    </location>
</feature>
<dbReference type="InterPro" id="IPR050600">
    <property type="entry name" value="SETD3_SETD6_MTase"/>
</dbReference>
<dbReference type="PROSITE" id="PS50280">
    <property type="entry name" value="SET"/>
    <property type="match status" value="1"/>
</dbReference>
<dbReference type="PANTHER" id="PTHR13271:SF34">
    <property type="entry name" value="N-LYSINE METHYLTRANSFERASE SETD6"/>
    <property type="match status" value="1"/>
</dbReference>
<keyword evidence="1 6" id="KW-0489">Methyltransferase</keyword>
<feature type="compositionally biased region" description="Basic and acidic residues" evidence="4">
    <location>
        <begin position="776"/>
        <end position="807"/>
    </location>
</feature>
<feature type="region of interest" description="Disordered" evidence="4">
    <location>
        <begin position="738"/>
        <end position="857"/>
    </location>
</feature>
<dbReference type="GO" id="GO:0005634">
    <property type="term" value="C:nucleus"/>
    <property type="evidence" value="ECO:0007669"/>
    <property type="project" value="TreeGrafter"/>
</dbReference>
<name>A0A1Q9E6K6_SYMMI</name>
<dbReference type="InterPro" id="IPR015353">
    <property type="entry name" value="Rubisco_LSMT_subst-bd"/>
</dbReference>
<dbReference type="GO" id="GO:0032259">
    <property type="term" value="P:methylation"/>
    <property type="evidence" value="ECO:0007669"/>
    <property type="project" value="UniProtKB-KW"/>
</dbReference>
<dbReference type="InterPro" id="IPR036464">
    <property type="entry name" value="Rubisco_LSMT_subst-bd_sf"/>
</dbReference>
<feature type="region of interest" description="Disordered" evidence="4">
    <location>
        <begin position="595"/>
        <end position="623"/>
    </location>
</feature>
<dbReference type="GO" id="GO:0016279">
    <property type="term" value="F:protein-lysine N-methyltransferase activity"/>
    <property type="evidence" value="ECO:0007669"/>
    <property type="project" value="TreeGrafter"/>
</dbReference>
<dbReference type="EMBL" id="LSRX01000248">
    <property type="protein sequence ID" value="OLQ03050.1"/>
    <property type="molecule type" value="Genomic_DNA"/>
</dbReference>
<evidence type="ECO:0000256" key="4">
    <source>
        <dbReference type="SAM" id="MobiDB-lite"/>
    </source>
</evidence>
<evidence type="ECO:0000256" key="3">
    <source>
        <dbReference type="ARBA" id="ARBA00022691"/>
    </source>
</evidence>
<dbReference type="Pfam" id="PF09273">
    <property type="entry name" value="Rubis-subs-bind"/>
    <property type="match status" value="1"/>
</dbReference>
<gene>
    <name evidence="6" type="primary">Setd6</name>
    <name evidence="6" type="ORF">AK812_SmicGene14038</name>
</gene>
<feature type="domain" description="SET" evidence="5">
    <location>
        <begin position="138"/>
        <end position="217"/>
    </location>
</feature>
<dbReference type="OrthoDB" id="434926at2759"/>
<dbReference type="SUPFAM" id="SSF81822">
    <property type="entry name" value="RuBisCo LSMT C-terminal, substrate-binding domain"/>
    <property type="match status" value="1"/>
</dbReference>
<dbReference type="InterPro" id="IPR001214">
    <property type="entry name" value="SET_dom"/>
</dbReference>
<comment type="caution">
    <text evidence="6">The sequence shown here is derived from an EMBL/GenBank/DDBJ whole genome shotgun (WGS) entry which is preliminary data.</text>
</comment>
<evidence type="ECO:0000256" key="1">
    <source>
        <dbReference type="ARBA" id="ARBA00022603"/>
    </source>
</evidence>
<feature type="compositionally biased region" description="Polar residues" evidence="4">
    <location>
        <begin position="598"/>
        <end position="611"/>
    </location>
</feature>
<dbReference type="Pfam" id="PF00856">
    <property type="entry name" value="SET"/>
    <property type="match status" value="1"/>
</dbReference>
<evidence type="ECO:0000259" key="5">
    <source>
        <dbReference type="PROSITE" id="PS50280"/>
    </source>
</evidence>
<evidence type="ECO:0000313" key="6">
    <source>
        <dbReference type="EMBL" id="OLQ03050.1"/>
    </source>
</evidence>
<proteinExistence type="predicted"/>
<keyword evidence="2 6" id="KW-0808">Transferase</keyword>
<protein>
    <submittedName>
        <fullName evidence="6">N-lysine methyltransferase SETD6</fullName>
    </submittedName>
</protein>
<organism evidence="6 7">
    <name type="scientific">Symbiodinium microadriaticum</name>
    <name type="common">Dinoflagellate</name>
    <name type="synonym">Zooxanthella microadriatica</name>
    <dbReference type="NCBI Taxonomy" id="2951"/>
    <lineage>
        <taxon>Eukaryota</taxon>
        <taxon>Sar</taxon>
        <taxon>Alveolata</taxon>
        <taxon>Dinophyceae</taxon>
        <taxon>Suessiales</taxon>
        <taxon>Symbiodiniaceae</taxon>
        <taxon>Symbiodinium</taxon>
    </lineage>
</organism>
<keyword evidence="3" id="KW-0949">S-adenosyl-L-methionine</keyword>
<evidence type="ECO:0000256" key="2">
    <source>
        <dbReference type="ARBA" id="ARBA00022679"/>
    </source>
</evidence>
<keyword evidence="7" id="KW-1185">Reference proteome</keyword>
<accession>A0A1Q9E6K6</accession>
<sequence length="1139" mass="125594">MTHDSQRVVVSTLYRLICSTTNGESGAASWGRSDWLDLPLQACLRPLRADLCPSSEGTFLMDEQQKLMLRLLHEVLVKAEQSSWLPYISTLPSTFPTLPLWYTEEEKEFLKGTSVDTLLQGAHIASVKDLKAMQSCCEQLDIFTSSPSLDQLRWAASVVASRAFDSSTAGVILAPFADALNHSSAAPHTRMRDCGEQLLFHAERDISAGEEIFNCYGMQGNIQWLLNGGFRDSSRPCDDLLVTPADVVSSALAHMHFCKDETDAAEDEEDFLCARLSLLQDCGIGRGSFCISPTDILPDDLATMLLVMCMTDAEFATYRQQRAGGADPVIDLGGTEGEELPETLLAKLYGCLLRLAQLLEQKYDTSLEEDQDMLLSLEEIFSEHQRRYSGHHCKWFFITMLPKLGSRSSFPLFPSIFGPPPPHVLDPLEVGKASGCGGGRFQTEETSVPEGGDISVADINDDDIDFDEEISFLPDSQSQRGRLVQAVDEAISRSRSAVAACASNRRSFEDGRFDFISKGFEELVGYSRAELQSKVALGHSSATLFTRQSEKEGEIGRYHPLPAQLPYVCRSVDHPLLQRWAGDAFEYQSVAVAGRGNSRPTQSSEAASSGQPPQPEGDAAKAPRPLSELTQFRTRQGNLMLFAPQPMDTWIAKEVLEDQSAGGYRDATTGKPLSRKLTASYMAFCKRHTRRCRMGDVVDKYLRLVDKYQPKVFAEARMYVARFPEEVGDLLKQIKKVRKQIRKTRGRRRQTRQTTPSSSGEAAALETGSDAPQGRGTDRSKAEAAMTRPEHVTKKDADTVSERREGMNADTPPDWGDSSGDDAAPTYEWLWGDAGRPSDRGDSPSHLAVRPNEPKARGRLQLVPNEHWRGVQLVQAHMAKARAERALAQDDASRVSSSVSVTPNYASFYYRGRFHVTPTLPSPAFQKSELMRLLSPDIRCAFQCESQLNMATDAGATAAAMLRRKTGELVAARVLRQVFTIPLADLGLQDLQVSVVMYMEEKSEATSPLHRLDGLDGPDDSPPVPELTLLERMRDLQSEVVSGVMSKVMADTAQEAQEPSTKRLCRSQVLPRVPDGVRPDNARNILCLRIGQKQLLRQLAEQAADCFADAGETAASDDAQAFDSVDCHCSLHGCPAAWA</sequence>
<dbReference type="InterPro" id="IPR046341">
    <property type="entry name" value="SET_dom_sf"/>
</dbReference>
<dbReference type="PANTHER" id="PTHR13271">
    <property type="entry name" value="UNCHARACTERIZED PUTATIVE METHYLTRANSFERASE"/>
    <property type="match status" value="1"/>
</dbReference>
<dbReference type="Gene3D" id="3.90.1420.10">
    <property type="entry name" value="Rubisco LSMT, substrate-binding domain"/>
    <property type="match status" value="1"/>
</dbReference>
<reference evidence="6 7" key="1">
    <citation type="submission" date="2016-02" db="EMBL/GenBank/DDBJ databases">
        <title>Genome analysis of coral dinoflagellate symbionts highlights evolutionary adaptations to a symbiotic lifestyle.</title>
        <authorList>
            <person name="Aranda M."/>
            <person name="Li Y."/>
            <person name="Liew Y.J."/>
            <person name="Baumgarten S."/>
            <person name="Simakov O."/>
            <person name="Wilson M."/>
            <person name="Piel J."/>
            <person name="Ashoor H."/>
            <person name="Bougouffa S."/>
            <person name="Bajic V.B."/>
            <person name="Ryu T."/>
            <person name="Ravasi T."/>
            <person name="Bayer T."/>
            <person name="Micklem G."/>
            <person name="Kim H."/>
            <person name="Bhak J."/>
            <person name="Lajeunesse T.C."/>
            <person name="Voolstra C.R."/>
        </authorList>
    </citation>
    <scope>NUCLEOTIDE SEQUENCE [LARGE SCALE GENOMIC DNA]</scope>
    <source>
        <strain evidence="6 7">CCMP2467</strain>
    </source>
</reference>
<dbReference type="Proteomes" id="UP000186817">
    <property type="component" value="Unassembled WGS sequence"/>
</dbReference>
<dbReference type="SUPFAM" id="SSF82199">
    <property type="entry name" value="SET domain"/>
    <property type="match status" value="1"/>
</dbReference>
<dbReference type="Gene3D" id="3.90.1410.10">
    <property type="entry name" value="set domain protein methyltransferase, domain 1"/>
    <property type="match status" value="1"/>
</dbReference>